<protein>
    <submittedName>
        <fullName evidence="2">Uncharacterized protein</fullName>
    </submittedName>
</protein>
<comment type="caution">
    <text evidence="2">The sequence shown here is derived from an EMBL/GenBank/DDBJ whole genome shotgun (WGS) entry which is preliminary data.</text>
</comment>
<accession>A0A9Q0JSA9</accession>
<gene>
    <name evidence="2" type="ORF">NE237_008315</name>
</gene>
<feature type="compositionally biased region" description="Low complexity" evidence="1">
    <location>
        <begin position="178"/>
        <end position="188"/>
    </location>
</feature>
<feature type="region of interest" description="Disordered" evidence="1">
    <location>
        <begin position="143"/>
        <end position="209"/>
    </location>
</feature>
<sequence>MKKKEEEKNVECARPLVLDEVAGNNVECQPKGVDGVHLKDPDIQASLEEDWTPIRVKKKRSAGSPGGLNPTLCPSHRPLSLPLQQCLEQVSTRGKSPPLASNFIFPPKKSSFQSNSRCLNSGACSESAASGLNHFGCLAAEEDQSVHAGPPKPPVPPVPAKPAHEPITPSLEPSAALSFSGLKSSPSSAGHTPYPPRRPAQVSAHGSSRASPLAPWTLLLPFLALQKPNLDPALLP</sequence>
<evidence type="ECO:0000313" key="2">
    <source>
        <dbReference type="EMBL" id="KAJ4949846.1"/>
    </source>
</evidence>
<evidence type="ECO:0000256" key="1">
    <source>
        <dbReference type="SAM" id="MobiDB-lite"/>
    </source>
</evidence>
<name>A0A9Q0JSA9_9MAGN</name>
<dbReference type="AlphaFoldDB" id="A0A9Q0JSA9"/>
<dbReference type="EMBL" id="JAMYWD010000199">
    <property type="protein sequence ID" value="KAJ4949846.1"/>
    <property type="molecule type" value="Genomic_DNA"/>
</dbReference>
<dbReference type="Proteomes" id="UP001141806">
    <property type="component" value="Unassembled WGS sequence"/>
</dbReference>
<feature type="compositionally biased region" description="Pro residues" evidence="1">
    <location>
        <begin position="150"/>
        <end position="160"/>
    </location>
</feature>
<proteinExistence type="predicted"/>
<evidence type="ECO:0000313" key="3">
    <source>
        <dbReference type="Proteomes" id="UP001141806"/>
    </source>
</evidence>
<keyword evidence="3" id="KW-1185">Reference proteome</keyword>
<organism evidence="2 3">
    <name type="scientific">Protea cynaroides</name>
    <dbReference type="NCBI Taxonomy" id="273540"/>
    <lineage>
        <taxon>Eukaryota</taxon>
        <taxon>Viridiplantae</taxon>
        <taxon>Streptophyta</taxon>
        <taxon>Embryophyta</taxon>
        <taxon>Tracheophyta</taxon>
        <taxon>Spermatophyta</taxon>
        <taxon>Magnoliopsida</taxon>
        <taxon>Proteales</taxon>
        <taxon>Proteaceae</taxon>
        <taxon>Protea</taxon>
    </lineage>
</organism>
<reference evidence="2" key="1">
    <citation type="journal article" date="2023" name="Plant J.">
        <title>The genome of the king protea, Protea cynaroides.</title>
        <authorList>
            <person name="Chang J."/>
            <person name="Duong T.A."/>
            <person name="Schoeman C."/>
            <person name="Ma X."/>
            <person name="Roodt D."/>
            <person name="Barker N."/>
            <person name="Li Z."/>
            <person name="Van de Peer Y."/>
            <person name="Mizrachi E."/>
        </authorList>
    </citation>
    <scope>NUCLEOTIDE SEQUENCE</scope>
    <source>
        <tissue evidence="2">Young leaves</tissue>
    </source>
</reference>